<evidence type="ECO:0000256" key="1">
    <source>
        <dbReference type="ARBA" id="ARBA00004571"/>
    </source>
</evidence>
<evidence type="ECO:0000313" key="16">
    <source>
        <dbReference type="Proteomes" id="UP000002534"/>
    </source>
</evidence>
<reference evidence="16" key="1">
    <citation type="submission" date="2005-10" db="EMBL/GenBank/DDBJ databases">
        <title>Complete sequence of Pelobacter carbinolicus DSM 2380.</title>
        <authorList>
            <person name="Copeland A."/>
            <person name="Lucas S."/>
            <person name="Lapidus A."/>
            <person name="Barry K."/>
            <person name="Detter J.C."/>
            <person name="Glavina T."/>
            <person name="Hammon N."/>
            <person name="Israni S."/>
            <person name="Pitluck S."/>
            <person name="Chertkov O."/>
            <person name="Schmutz J."/>
            <person name="Larimer F."/>
            <person name="Land M."/>
            <person name="Kyrpides N."/>
            <person name="Ivanova N."/>
            <person name="Richardson P."/>
        </authorList>
    </citation>
    <scope>NUCLEOTIDE SEQUENCE [LARGE SCALE GENOMIC DNA]</scope>
    <source>
        <strain evidence="16">DSM 2380 / NBRC 103641 / GraBd1</strain>
    </source>
</reference>
<evidence type="ECO:0000256" key="11">
    <source>
        <dbReference type="RuleBase" id="RU003357"/>
    </source>
</evidence>
<keyword evidence="2 10" id="KW-0813">Transport</keyword>
<dbReference type="eggNOG" id="COG4206">
    <property type="taxonomic scope" value="Bacteria"/>
</dbReference>
<feature type="chain" id="PRO_5004223365" evidence="12">
    <location>
        <begin position="29"/>
        <end position="651"/>
    </location>
</feature>
<dbReference type="InterPro" id="IPR037066">
    <property type="entry name" value="Plug_dom_sf"/>
</dbReference>
<dbReference type="InterPro" id="IPR000531">
    <property type="entry name" value="Beta-barrel_TonB"/>
</dbReference>
<evidence type="ECO:0000256" key="10">
    <source>
        <dbReference type="PROSITE-ProRule" id="PRU01360"/>
    </source>
</evidence>
<evidence type="ECO:0000256" key="6">
    <source>
        <dbReference type="ARBA" id="ARBA00023077"/>
    </source>
</evidence>
<dbReference type="PROSITE" id="PS01156">
    <property type="entry name" value="TONB_DEPENDENT_REC_2"/>
    <property type="match status" value="1"/>
</dbReference>
<evidence type="ECO:0000256" key="7">
    <source>
        <dbReference type="ARBA" id="ARBA00023136"/>
    </source>
</evidence>
<keyword evidence="7 10" id="KW-0472">Membrane</keyword>
<dbReference type="KEGG" id="pca:Pcar_2970"/>
<dbReference type="CDD" id="cd01347">
    <property type="entry name" value="ligand_gated_channel"/>
    <property type="match status" value="1"/>
</dbReference>
<evidence type="ECO:0000259" key="13">
    <source>
        <dbReference type="Pfam" id="PF00593"/>
    </source>
</evidence>
<dbReference type="OrthoDB" id="9800913at2"/>
<dbReference type="Pfam" id="PF07715">
    <property type="entry name" value="Plug"/>
    <property type="match status" value="1"/>
</dbReference>
<evidence type="ECO:0000256" key="8">
    <source>
        <dbReference type="ARBA" id="ARBA00023170"/>
    </source>
</evidence>
<dbReference type="AlphaFoldDB" id="Q3A0A2"/>
<keyword evidence="3 10" id="KW-1134">Transmembrane beta strand</keyword>
<name>Q3A0A2_SYNC1</name>
<protein>
    <submittedName>
        <fullName evidence="15">Ligand-gated TonB-dependent outer membrane channel</fullName>
    </submittedName>
</protein>
<evidence type="ECO:0000256" key="9">
    <source>
        <dbReference type="ARBA" id="ARBA00023237"/>
    </source>
</evidence>
<keyword evidence="8" id="KW-0675">Receptor</keyword>
<dbReference type="SUPFAM" id="SSF56935">
    <property type="entry name" value="Porins"/>
    <property type="match status" value="1"/>
</dbReference>
<dbReference type="PANTHER" id="PTHR30069:SF29">
    <property type="entry name" value="HEMOGLOBIN AND HEMOGLOBIN-HAPTOGLOBIN-BINDING PROTEIN 1-RELATED"/>
    <property type="match status" value="1"/>
</dbReference>
<dbReference type="Pfam" id="PF00593">
    <property type="entry name" value="TonB_dep_Rec_b-barrel"/>
    <property type="match status" value="1"/>
</dbReference>
<dbReference type="Gene3D" id="2.40.170.20">
    <property type="entry name" value="TonB-dependent receptor, beta-barrel domain"/>
    <property type="match status" value="1"/>
</dbReference>
<comment type="similarity">
    <text evidence="10 11">Belongs to the TonB-dependent receptor family.</text>
</comment>
<proteinExistence type="inferred from homology"/>
<dbReference type="InterPro" id="IPR012910">
    <property type="entry name" value="Plug_dom"/>
</dbReference>
<keyword evidence="4 10" id="KW-0812">Transmembrane</keyword>
<evidence type="ECO:0000259" key="14">
    <source>
        <dbReference type="Pfam" id="PF07715"/>
    </source>
</evidence>
<evidence type="ECO:0000313" key="15">
    <source>
        <dbReference type="EMBL" id="ABA90205.1"/>
    </source>
</evidence>
<accession>Q3A0A2</accession>
<dbReference type="GO" id="GO:0015344">
    <property type="term" value="F:siderophore uptake transmembrane transporter activity"/>
    <property type="evidence" value="ECO:0007669"/>
    <property type="project" value="TreeGrafter"/>
</dbReference>
<evidence type="ECO:0000256" key="2">
    <source>
        <dbReference type="ARBA" id="ARBA00022448"/>
    </source>
</evidence>
<dbReference type="Proteomes" id="UP000002534">
    <property type="component" value="Chromosome"/>
</dbReference>
<evidence type="ECO:0000256" key="5">
    <source>
        <dbReference type="ARBA" id="ARBA00022729"/>
    </source>
</evidence>
<keyword evidence="9 10" id="KW-0998">Cell outer membrane</keyword>
<keyword evidence="5 12" id="KW-0732">Signal</keyword>
<evidence type="ECO:0000256" key="12">
    <source>
        <dbReference type="SAM" id="SignalP"/>
    </source>
</evidence>
<evidence type="ECO:0000256" key="3">
    <source>
        <dbReference type="ARBA" id="ARBA00022452"/>
    </source>
</evidence>
<dbReference type="STRING" id="338963.Pcar_2970"/>
<keyword evidence="6 11" id="KW-0798">TonB box</keyword>
<dbReference type="EMBL" id="CP000142">
    <property type="protein sequence ID" value="ABA90205.1"/>
    <property type="molecule type" value="Genomic_DNA"/>
</dbReference>
<feature type="domain" description="TonB-dependent receptor plug" evidence="14">
    <location>
        <begin position="53"/>
        <end position="156"/>
    </location>
</feature>
<dbReference type="PANTHER" id="PTHR30069">
    <property type="entry name" value="TONB-DEPENDENT OUTER MEMBRANE RECEPTOR"/>
    <property type="match status" value="1"/>
</dbReference>
<dbReference type="HOGENOM" id="CLU_008287_18_0_7"/>
<dbReference type="InterPro" id="IPR039426">
    <property type="entry name" value="TonB-dep_rcpt-like"/>
</dbReference>
<organism evidence="15 16">
    <name type="scientific">Syntrophotalea carbinolica (strain DSM 2380 / NBRC 103641 / GraBd1)</name>
    <name type="common">Pelobacter carbinolicus</name>
    <dbReference type="NCBI Taxonomy" id="338963"/>
    <lineage>
        <taxon>Bacteria</taxon>
        <taxon>Pseudomonadati</taxon>
        <taxon>Thermodesulfobacteriota</taxon>
        <taxon>Desulfuromonadia</taxon>
        <taxon>Desulfuromonadales</taxon>
        <taxon>Syntrophotaleaceae</taxon>
        <taxon>Syntrophotalea</taxon>
    </lineage>
</organism>
<dbReference type="InterPro" id="IPR036942">
    <property type="entry name" value="Beta-barrel_TonB_sf"/>
</dbReference>
<dbReference type="PROSITE" id="PS52016">
    <property type="entry name" value="TONB_DEPENDENT_REC_3"/>
    <property type="match status" value="1"/>
</dbReference>
<reference evidence="15 16" key="2">
    <citation type="journal article" date="2012" name="BMC Genomics">
        <title>The genome of Pelobacter carbinolicus reveals surprising metabolic capabilities and physiological features.</title>
        <authorList>
            <person name="Aklujkar M."/>
            <person name="Haveman S.A."/>
            <person name="Didonato R.Jr."/>
            <person name="Chertkov O."/>
            <person name="Han C.S."/>
            <person name="Land M.L."/>
            <person name="Brown P."/>
            <person name="Lovley D.R."/>
        </authorList>
    </citation>
    <scope>NUCLEOTIDE SEQUENCE [LARGE SCALE GENOMIC DNA]</scope>
    <source>
        <strain evidence="16">DSM 2380 / NBRC 103641 / GraBd1</strain>
    </source>
</reference>
<gene>
    <name evidence="15" type="ordered locus">Pcar_2970</name>
</gene>
<dbReference type="InterPro" id="IPR010917">
    <property type="entry name" value="TonB_rcpt_CS"/>
</dbReference>
<comment type="subcellular location">
    <subcellularLocation>
        <location evidence="1 10">Cell outer membrane</location>
        <topology evidence="1 10">Multi-pass membrane protein</topology>
    </subcellularLocation>
</comment>
<dbReference type="Gene3D" id="2.170.130.10">
    <property type="entry name" value="TonB-dependent receptor, plug domain"/>
    <property type="match status" value="1"/>
</dbReference>
<sequence>MLGNYFSRGAVLLCLGACLLPAPLRAEAHRTLDAVVVTGTRFPVTESASHRLVTVVTAEDMQARGAQNLYEGLSKAGGLAFKTQGPLGLSNGGMTSDLSIRGLPGGELVLVNGMPIQGAGGASYDLDTIPIEQIDRVEILKGAASTLYGADAMTGVINIITKQPEEVALTSMRAELGEYGYRNYSVGISRANLTAGMTYQHLNDLHKIYQKTYLNPTSRSTPAHYDVGNTDRYGFNLSFSPLQDLTFDLLASYYRSGWQKVYDAGGKSGIAGKLENQFTQQKYKLFTDVRYEKDRYRLKGFFSLGTTNVDYDVYGGKKVTDGSKDSWNKEYNAGLSGDYRFELPEDIALTTGAEYIYRAANYRYKYKEHHRHDAAAFVEAEKTFFERLTLTLGMREQFILPEKEGEEYNRWLPAAGLSFQLTETTRLFANFSTAFRAPTFNQMFNDSSRLVGNPDLRPEKGKTYEAGVKFTGRGLKVRLAGFYMDYEDKIDTGYIDGVDDKTYFNAGDYESIGVEWQADWRPFVGSRGPWHTLALRCSGYWADPSAEDPDGQEYRPGPKFQSSLGASWQWHKFDVELSGTILAGREDYLDDAYTMDISAGYRLPVGRVYVTVTNLLDEEVVSAGNQDPESSYQYEYYEMPRLALIGYEVTF</sequence>
<keyword evidence="16" id="KW-1185">Reference proteome</keyword>
<dbReference type="RefSeq" id="WP_011342758.1">
    <property type="nucleotide sequence ID" value="NC_007498.2"/>
</dbReference>
<dbReference type="GO" id="GO:0009279">
    <property type="term" value="C:cell outer membrane"/>
    <property type="evidence" value="ECO:0007669"/>
    <property type="project" value="UniProtKB-SubCell"/>
</dbReference>
<feature type="signal peptide" evidence="12">
    <location>
        <begin position="1"/>
        <end position="28"/>
    </location>
</feature>
<dbReference type="GO" id="GO:0044718">
    <property type="term" value="P:siderophore transmembrane transport"/>
    <property type="evidence" value="ECO:0007669"/>
    <property type="project" value="TreeGrafter"/>
</dbReference>
<feature type="domain" description="TonB-dependent receptor-like beta-barrel" evidence="13">
    <location>
        <begin position="186"/>
        <end position="615"/>
    </location>
</feature>
<evidence type="ECO:0000256" key="4">
    <source>
        <dbReference type="ARBA" id="ARBA00022692"/>
    </source>
</evidence>